<dbReference type="GO" id="GO:0016746">
    <property type="term" value="F:acyltransferase activity"/>
    <property type="evidence" value="ECO:0007669"/>
    <property type="project" value="UniProtKB-KW"/>
</dbReference>
<feature type="transmembrane region" description="Helical" evidence="1">
    <location>
        <begin position="205"/>
        <end position="224"/>
    </location>
</feature>
<keyword evidence="4" id="KW-1185">Reference proteome</keyword>
<protein>
    <submittedName>
        <fullName evidence="3">Acyltransferase</fullName>
        <ecNumber evidence="3">2.3.-.-</ecNumber>
    </submittedName>
</protein>
<feature type="transmembrane region" description="Helical" evidence="1">
    <location>
        <begin position="230"/>
        <end position="252"/>
    </location>
</feature>
<evidence type="ECO:0000259" key="2">
    <source>
        <dbReference type="Pfam" id="PF01757"/>
    </source>
</evidence>
<name>A0ABZ3D801_9PROT</name>
<keyword evidence="1" id="KW-0812">Transmembrane</keyword>
<evidence type="ECO:0000313" key="3">
    <source>
        <dbReference type="EMBL" id="XAE43893.1"/>
    </source>
</evidence>
<feature type="transmembrane region" description="Helical" evidence="1">
    <location>
        <begin position="178"/>
        <end position="198"/>
    </location>
</feature>
<gene>
    <name evidence="3" type="ORF">AAC691_05540</name>
</gene>
<dbReference type="InterPro" id="IPR050879">
    <property type="entry name" value="Acyltransferase_3"/>
</dbReference>
<dbReference type="Pfam" id="PF01757">
    <property type="entry name" value="Acyl_transf_3"/>
    <property type="match status" value="1"/>
</dbReference>
<feature type="transmembrane region" description="Helical" evidence="1">
    <location>
        <begin position="273"/>
        <end position="293"/>
    </location>
</feature>
<sequence length="429" mass="47141">MAGKPDIQRPDIRRPDVRRSVQLDSVRGVAAFIVLIYHCSLTMPASWQSADQPASLPRYLRPGFLLHYTPLHLLVLGPACVLLFFVLSGYVLALSLSGGRFGGYGRFVIRRICRIYIPFAVVIMLSALAWRIVQPTSLPDVSVWFNAEQWSEFPSAMLLLGHLAMVGTPPLQSLDPPMWSLVVEMRISLIFPLLYFAVTRHRAAGLAVVAALYLPACLILSQRGETMPQSFSSSICGTLAYLPVFAAGIMLYEKREMLHSLYQSMSVARRCAAALFAILGFALAHRAALWLTAALPSVPFVRPQVLAGLVSLMFWQVMVGGAAAAIIFMALYSDICRRVLAARPLQWLGTVSYSLYLTHMVVLMAAVHALHAYLPLPAILGLVIPLALAVAALSYRWIEEPSIALGRRLARAPRRTPVIAVPQAPNMSK</sequence>
<organism evidence="3 4">
    <name type="scientific">Nguyenibacter vanlangensis</name>
    <dbReference type="NCBI Taxonomy" id="1216886"/>
    <lineage>
        <taxon>Bacteria</taxon>
        <taxon>Pseudomonadati</taxon>
        <taxon>Pseudomonadota</taxon>
        <taxon>Alphaproteobacteria</taxon>
        <taxon>Acetobacterales</taxon>
        <taxon>Acetobacteraceae</taxon>
        <taxon>Nguyenibacter</taxon>
    </lineage>
</organism>
<reference evidence="3 4" key="1">
    <citation type="submission" date="2024-04" db="EMBL/GenBank/DDBJ databases">
        <title>Complete genome sequence of Nguyenibacter vanlangesis HBCM-1154, a strain capable of nitrogen fixation, IAA production, and phosphorus solubilization isolated from sugarcane soil.</title>
        <authorList>
            <person name="MY HANH P."/>
        </authorList>
    </citation>
    <scope>NUCLEOTIDE SEQUENCE [LARGE SCALE GENOMIC DNA]</scope>
    <source>
        <strain evidence="3 4">HBCM 1154</strain>
    </source>
</reference>
<evidence type="ECO:0000313" key="4">
    <source>
        <dbReference type="Proteomes" id="UP001449795"/>
    </source>
</evidence>
<feature type="transmembrane region" description="Helical" evidence="1">
    <location>
        <begin position="28"/>
        <end position="50"/>
    </location>
</feature>
<keyword evidence="1" id="KW-0472">Membrane</keyword>
<dbReference type="EMBL" id="CP152276">
    <property type="protein sequence ID" value="XAE43893.1"/>
    <property type="molecule type" value="Genomic_DNA"/>
</dbReference>
<feature type="transmembrane region" description="Helical" evidence="1">
    <location>
        <begin position="379"/>
        <end position="398"/>
    </location>
</feature>
<proteinExistence type="predicted"/>
<dbReference type="InterPro" id="IPR002656">
    <property type="entry name" value="Acyl_transf_3_dom"/>
</dbReference>
<dbReference type="EC" id="2.3.-.-" evidence="3"/>
<feature type="transmembrane region" description="Helical" evidence="1">
    <location>
        <begin position="70"/>
        <end position="94"/>
    </location>
</feature>
<dbReference type="PANTHER" id="PTHR23028">
    <property type="entry name" value="ACETYLTRANSFERASE"/>
    <property type="match status" value="1"/>
</dbReference>
<keyword evidence="1" id="KW-1133">Transmembrane helix</keyword>
<keyword evidence="3" id="KW-0012">Acyltransferase</keyword>
<feature type="transmembrane region" description="Helical" evidence="1">
    <location>
        <begin position="115"/>
        <end position="133"/>
    </location>
</feature>
<accession>A0ABZ3D801</accession>
<evidence type="ECO:0000256" key="1">
    <source>
        <dbReference type="SAM" id="Phobius"/>
    </source>
</evidence>
<keyword evidence="3" id="KW-0808">Transferase</keyword>
<feature type="transmembrane region" description="Helical" evidence="1">
    <location>
        <begin position="353"/>
        <end position="373"/>
    </location>
</feature>
<feature type="transmembrane region" description="Helical" evidence="1">
    <location>
        <begin position="313"/>
        <end position="332"/>
    </location>
</feature>
<dbReference type="RefSeq" id="WP_342629242.1">
    <property type="nucleotide sequence ID" value="NZ_CP152276.1"/>
</dbReference>
<dbReference type="Proteomes" id="UP001449795">
    <property type="component" value="Chromosome"/>
</dbReference>
<feature type="domain" description="Acyltransferase 3" evidence="2">
    <location>
        <begin position="22"/>
        <end position="393"/>
    </location>
</feature>